<evidence type="ECO:0000313" key="1">
    <source>
        <dbReference type="EMBL" id="MTD01377.1"/>
    </source>
</evidence>
<name>A0A6L6G899_STRUB</name>
<gene>
    <name evidence="1" type="ORF">GKS16_03690</name>
</gene>
<dbReference type="RefSeq" id="WP_154617341.1">
    <property type="nucleotide sequence ID" value="NZ_BAABQA010000002.1"/>
</dbReference>
<reference evidence="1 2" key="1">
    <citation type="submission" date="2019-11" db="EMBL/GenBank/DDBJ databases">
        <title>Streptococcus uberis isolated from clinical mastitis cases on a southeastern Queensland dairy.</title>
        <authorList>
            <person name="Workentine M.L."/>
            <person name="Price R."/>
            <person name="Olchowy T."/>
        </authorList>
    </citation>
    <scope>NUCLEOTIDE SEQUENCE [LARGE SCALE GENOMIC DNA]</scope>
    <source>
        <strain evidence="1 2">OLC4459-A17</strain>
    </source>
</reference>
<evidence type="ECO:0000313" key="2">
    <source>
        <dbReference type="Proteomes" id="UP000483839"/>
    </source>
</evidence>
<accession>A0A6L6G899</accession>
<proteinExistence type="predicted"/>
<dbReference type="AlphaFoldDB" id="A0A6L6G899"/>
<dbReference type="EMBL" id="WLXI01000036">
    <property type="protein sequence ID" value="MTD01377.1"/>
    <property type="molecule type" value="Genomic_DNA"/>
</dbReference>
<comment type="caution">
    <text evidence="1">The sequence shown here is derived from an EMBL/GenBank/DDBJ whole genome shotgun (WGS) entry which is preliminary data.</text>
</comment>
<protein>
    <submittedName>
        <fullName evidence="1">Uncharacterized protein</fullName>
    </submittedName>
</protein>
<organism evidence="1 2">
    <name type="scientific">Streptococcus uberis</name>
    <dbReference type="NCBI Taxonomy" id="1349"/>
    <lineage>
        <taxon>Bacteria</taxon>
        <taxon>Bacillati</taxon>
        <taxon>Bacillota</taxon>
        <taxon>Bacilli</taxon>
        <taxon>Lactobacillales</taxon>
        <taxon>Streptococcaceae</taxon>
        <taxon>Streptococcus</taxon>
    </lineage>
</organism>
<sequence>MISVSKDDLKNAEFKKLFSVIRYVSQSQERMDQICQSHHALEILHLLSFYE</sequence>
<dbReference type="Proteomes" id="UP000483839">
    <property type="component" value="Unassembled WGS sequence"/>
</dbReference>